<evidence type="ECO:0000256" key="2">
    <source>
        <dbReference type="ARBA" id="ARBA00023033"/>
    </source>
</evidence>
<evidence type="ECO:0000256" key="3">
    <source>
        <dbReference type="SAM" id="MobiDB-lite"/>
    </source>
</evidence>
<dbReference type="AlphaFoldDB" id="A0A410GA03"/>
<dbReference type="KEGG" id="pus:CKA81_04285"/>
<dbReference type="NCBIfam" id="NF005720">
    <property type="entry name" value="PRK07538.1"/>
    <property type="match status" value="1"/>
</dbReference>
<dbReference type="Proteomes" id="UP000283474">
    <property type="component" value="Chromosome"/>
</dbReference>
<dbReference type="InterPro" id="IPR002938">
    <property type="entry name" value="FAD-bd"/>
</dbReference>
<feature type="domain" description="FAD-binding" evidence="4">
    <location>
        <begin position="2"/>
        <end position="360"/>
    </location>
</feature>
<keyword evidence="1" id="KW-0560">Oxidoreductase</keyword>
<evidence type="ECO:0000313" key="5">
    <source>
        <dbReference type="EMBL" id="QAA93140.1"/>
    </source>
</evidence>
<dbReference type="SUPFAM" id="SSF51905">
    <property type="entry name" value="FAD/NAD(P)-binding domain"/>
    <property type="match status" value="1"/>
</dbReference>
<dbReference type="PANTHER" id="PTHR13789">
    <property type="entry name" value="MONOOXYGENASE"/>
    <property type="match status" value="1"/>
</dbReference>
<dbReference type="Gene3D" id="3.30.9.30">
    <property type="match status" value="1"/>
</dbReference>
<protein>
    <submittedName>
        <fullName evidence="5">Flavin-dependent oxidoreductase</fullName>
    </submittedName>
</protein>
<dbReference type="RefSeq" id="WP_128354200.1">
    <property type="nucleotide sequence ID" value="NZ_CP022987.1"/>
</dbReference>
<dbReference type="EMBL" id="CP022987">
    <property type="protein sequence ID" value="QAA93140.1"/>
    <property type="molecule type" value="Genomic_DNA"/>
</dbReference>
<dbReference type="GO" id="GO:0004497">
    <property type="term" value="F:monooxygenase activity"/>
    <property type="evidence" value="ECO:0007669"/>
    <property type="project" value="UniProtKB-KW"/>
</dbReference>
<dbReference type="SUPFAM" id="SSF54373">
    <property type="entry name" value="FAD-linked reductases, C-terminal domain"/>
    <property type="match status" value="1"/>
</dbReference>
<dbReference type="Gene3D" id="3.50.50.60">
    <property type="entry name" value="FAD/NAD(P)-binding domain"/>
    <property type="match status" value="1"/>
</dbReference>
<dbReference type="PRINTS" id="PR00420">
    <property type="entry name" value="RNGMNOXGNASE"/>
</dbReference>
<name>A0A410GA03_9BURK</name>
<proteinExistence type="predicted"/>
<feature type="compositionally biased region" description="Polar residues" evidence="3">
    <location>
        <begin position="415"/>
        <end position="434"/>
    </location>
</feature>
<feature type="region of interest" description="Disordered" evidence="3">
    <location>
        <begin position="414"/>
        <end position="434"/>
    </location>
</feature>
<reference evidence="5 6" key="1">
    <citation type="submission" date="2017-08" db="EMBL/GenBank/DDBJ databases">
        <authorList>
            <person name="Park S.-J."/>
            <person name="Kim H."/>
        </authorList>
    </citation>
    <scope>NUCLEOTIDE SEQUENCE [LARGE SCALE GENOMIC DNA]</scope>
    <source>
        <strain evidence="6">ye3</strain>
    </source>
</reference>
<dbReference type="GO" id="GO:0071949">
    <property type="term" value="F:FAD binding"/>
    <property type="evidence" value="ECO:0007669"/>
    <property type="project" value="InterPro"/>
</dbReference>
<evidence type="ECO:0000259" key="4">
    <source>
        <dbReference type="Pfam" id="PF01494"/>
    </source>
</evidence>
<accession>A0A410GA03</accession>
<gene>
    <name evidence="5" type="ORF">CKA81_04285</name>
</gene>
<dbReference type="InterPro" id="IPR050493">
    <property type="entry name" value="FAD-dep_Monooxygenase_BioMet"/>
</dbReference>
<dbReference type="InterPro" id="IPR036188">
    <property type="entry name" value="FAD/NAD-bd_sf"/>
</dbReference>
<evidence type="ECO:0000313" key="6">
    <source>
        <dbReference type="Proteomes" id="UP000283474"/>
    </source>
</evidence>
<dbReference type="Pfam" id="PF01494">
    <property type="entry name" value="FAD_binding_3"/>
    <property type="match status" value="1"/>
</dbReference>
<keyword evidence="6" id="KW-1185">Reference proteome</keyword>
<evidence type="ECO:0000256" key="1">
    <source>
        <dbReference type="ARBA" id="ARBA00023002"/>
    </source>
</evidence>
<organism evidence="5 6">
    <name type="scientific">Pollutimonas thiosulfatoxidans</name>
    <dbReference type="NCBI Taxonomy" id="2028345"/>
    <lineage>
        <taxon>Bacteria</taxon>
        <taxon>Pseudomonadati</taxon>
        <taxon>Pseudomonadota</taxon>
        <taxon>Betaproteobacteria</taxon>
        <taxon>Burkholderiales</taxon>
        <taxon>Alcaligenaceae</taxon>
        <taxon>Pollutimonas</taxon>
    </lineage>
</organism>
<keyword evidence="2" id="KW-0503">Monooxygenase</keyword>
<dbReference type="OrthoDB" id="9147239at2"/>
<sequence>MKVTIVGAGIGGLTLALMLHQRGIDCEVFESVRELKPLGVGINLLPHAVAEMTAIGMLDTLTAHAIHTSALHYYNVHGQPIWQEPRGLAAGYPVPQLSIHRGELQLALADEVVRRLGAQCLHTGMAFESLQQDGQGVTARFRNRHSSSVDEVRSDLLIGADGIHSAVRHFFYPTADELRFSGRMLWRAITDAEPYLDGKTMFMAGHQDQKFVCYPISEPLRRDGRSRINWIAELRIDQSDRPPMDWNRQVSASVFEDRFATWKWDWIDIPAIIRGAEAIYEFPLVDKDPLPRWTHERVSLLGDAAHPMYPIGSNGSAQAILDARCVADRLVALDARRGGSTELALKEYEAERLPVTAGIVLKNRLNGPEQVMQIAHERAPAGFAHIHDVVPQQELEEISLQYKRLAGFDPAALKASQSSGGKAAPATTNQEKQS</sequence>
<dbReference type="PANTHER" id="PTHR13789:SF268">
    <property type="entry name" value="5-METHYLPHENAZINE-1-CARBOXYLATE 1-MONOOXYGENASE"/>
    <property type="match status" value="1"/>
</dbReference>